<evidence type="ECO:0000313" key="12">
    <source>
        <dbReference type="Proteomes" id="UP000756530"/>
    </source>
</evidence>
<feature type="domain" description="Quinate/shikimate 5-dehydrogenase/glutamyl-tRNA reductase" evidence="8">
    <location>
        <begin position="116"/>
        <end position="191"/>
    </location>
</feature>
<feature type="binding site" evidence="7">
    <location>
        <begin position="127"/>
        <end position="131"/>
    </location>
    <ligand>
        <name>NADP(+)</name>
        <dbReference type="ChEBI" id="CHEBI:58349"/>
    </ligand>
</feature>
<evidence type="ECO:0000259" key="9">
    <source>
        <dbReference type="Pfam" id="PF08501"/>
    </source>
</evidence>
<feature type="domain" description="Shikimate dehydrogenase substrate binding N-terminal" evidence="9">
    <location>
        <begin position="7"/>
        <end position="89"/>
    </location>
</feature>
<protein>
    <recommendedName>
        <fullName evidence="2 7">Shikimate dehydrogenase (NADP(+))</fullName>
        <shortName evidence="7">SDH</shortName>
        <ecNumber evidence="2 7">1.1.1.25</ecNumber>
    </recommendedName>
</protein>
<sequence length="271" mass="28592">MTARYAVLGNPLSHTKSPFIHNAFARQFHDDLTYDAIETGLDGFADAVHAFREAGGLGVNVTVPFKVEAFELADTARDAAAICGASNCLKFVGDEIVAENFDGVGLVRDISANLGHDLTGKRIFFAGAGGATRGAVAPFLAAGAMSVTIANRTVAKGRDIVKRLGDRGEIHAIGYDEVTRGYDIVVNSTTTSLTGKKPPLPMSVFEDAALAYDLVYGKGLTPFLEDAQASGVGIADGVGMLVEQAAEAYLWWRGKRPDTAPVIAEMTIPLT</sequence>
<dbReference type="NCBIfam" id="NF001310">
    <property type="entry name" value="PRK00258.1-2"/>
    <property type="match status" value="1"/>
</dbReference>
<evidence type="ECO:0000256" key="7">
    <source>
        <dbReference type="HAMAP-Rule" id="MF_00222"/>
    </source>
</evidence>
<feature type="active site" description="Proton acceptor" evidence="7">
    <location>
        <position position="66"/>
    </location>
</feature>
<dbReference type="InterPro" id="IPR011342">
    <property type="entry name" value="Shikimate_DH"/>
</dbReference>
<dbReference type="PANTHER" id="PTHR21089:SF1">
    <property type="entry name" value="BIFUNCTIONAL 3-DEHYDROQUINATE DEHYDRATASE_SHIKIMATE DEHYDROGENASE, CHLOROPLASTIC"/>
    <property type="match status" value="1"/>
</dbReference>
<dbReference type="Pfam" id="PF08501">
    <property type="entry name" value="Shikimate_dh_N"/>
    <property type="match status" value="1"/>
</dbReference>
<organism evidence="11 12">
    <name type="scientific">Maritimibacter dapengensis</name>
    <dbReference type="NCBI Taxonomy" id="2836868"/>
    <lineage>
        <taxon>Bacteria</taxon>
        <taxon>Pseudomonadati</taxon>
        <taxon>Pseudomonadota</taxon>
        <taxon>Alphaproteobacteria</taxon>
        <taxon>Rhodobacterales</taxon>
        <taxon>Roseobacteraceae</taxon>
        <taxon>Maritimibacter</taxon>
    </lineage>
</organism>
<dbReference type="InterPro" id="IPR013708">
    <property type="entry name" value="Shikimate_DH-bd_N"/>
</dbReference>
<evidence type="ECO:0000313" key="11">
    <source>
        <dbReference type="EMBL" id="MBV7380148.1"/>
    </source>
</evidence>
<evidence type="ECO:0000256" key="3">
    <source>
        <dbReference type="ARBA" id="ARBA00022857"/>
    </source>
</evidence>
<dbReference type="InterPro" id="IPR022893">
    <property type="entry name" value="Shikimate_DH_fam"/>
</dbReference>
<dbReference type="Pfam" id="PF18317">
    <property type="entry name" value="SDH_C"/>
    <property type="match status" value="1"/>
</dbReference>
<dbReference type="HAMAP" id="MF_00222">
    <property type="entry name" value="Shikimate_DH_AroE"/>
    <property type="match status" value="1"/>
</dbReference>
<keyword evidence="12" id="KW-1185">Reference proteome</keyword>
<proteinExistence type="inferred from homology"/>
<feature type="binding site" evidence="7">
    <location>
        <position position="87"/>
    </location>
    <ligand>
        <name>shikimate</name>
        <dbReference type="ChEBI" id="CHEBI:36208"/>
    </ligand>
</feature>
<dbReference type="GO" id="GO:0004764">
    <property type="term" value="F:shikimate 3-dehydrogenase (NADP+) activity"/>
    <property type="evidence" value="ECO:0007669"/>
    <property type="project" value="UniProtKB-EC"/>
</dbReference>
<comment type="caution">
    <text evidence="11">The sequence shown here is derived from an EMBL/GenBank/DDBJ whole genome shotgun (WGS) entry which is preliminary data.</text>
</comment>
<feature type="binding site" evidence="7">
    <location>
        <begin position="151"/>
        <end position="156"/>
    </location>
    <ligand>
        <name>NADP(+)</name>
        <dbReference type="ChEBI" id="CHEBI:58349"/>
    </ligand>
</feature>
<evidence type="ECO:0000259" key="10">
    <source>
        <dbReference type="Pfam" id="PF18317"/>
    </source>
</evidence>
<feature type="binding site" evidence="7">
    <location>
        <position position="216"/>
    </location>
    <ligand>
        <name>shikimate</name>
        <dbReference type="ChEBI" id="CHEBI:36208"/>
    </ligand>
</feature>
<comment type="similarity">
    <text evidence="7">Belongs to the shikimate dehydrogenase family.</text>
</comment>
<dbReference type="NCBIfam" id="TIGR00507">
    <property type="entry name" value="aroE"/>
    <property type="match status" value="1"/>
</dbReference>
<reference evidence="11 12" key="1">
    <citation type="submission" date="2021-05" db="EMBL/GenBank/DDBJ databases">
        <title>Culturable bacteria isolated from Daya Bay.</title>
        <authorList>
            <person name="Zheng W."/>
            <person name="Yu S."/>
            <person name="Huang Y."/>
        </authorList>
    </citation>
    <scope>NUCLEOTIDE SEQUENCE [LARGE SCALE GENOMIC DNA]</scope>
    <source>
        <strain evidence="11 12">DP4N28-5</strain>
    </source>
</reference>
<feature type="binding site" evidence="7">
    <location>
        <position position="237"/>
    </location>
    <ligand>
        <name>NADP(+)</name>
        <dbReference type="ChEBI" id="CHEBI:58349"/>
    </ligand>
</feature>
<evidence type="ECO:0000259" key="8">
    <source>
        <dbReference type="Pfam" id="PF01488"/>
    </source>
</evidence>
<feature type="domain" description="SDH C-terminal" evidence="10">
    <location>
        <begin position="237"/>
        <end position="265"/>
    </location>
</feature>
<comment type="subunit">
    <text evidence="7">Homodimer.</text>
</comment>
<keyword evidence="4 7" id="KW-0560">Oxidoreductase</keyword>
<dbReference type="RefSeq" id="WP_218393338.1">
    <property type="nucleotide sequence ID" value="NZ_JAHUZE010000003.1"/>
</dbReference>
<gene>
    <name evidence="7 11" type="primary">aroE</name>
    <name evidence="11" type="ORF">KJP28_14545</name>
</gene>
<dbReference type="InterPro" id="IPR041121">
    <property type="entry name" value="SDH_C"/>
</dbReference>
<dbReference type="EMBL" id="JAHUZE010000003">
    <property type="protein sequence ID" value="MBV7380148.1"/>
    <property type="molecule type" value="Genomic_DNA"/>
</dbReference>
<dbReference type="Pfam" id="PF01488">
    <property type="entry name" value="Shikimate_DH"/>
    <property type="match status" value="1"/>
</dbReference>
<evidence type="ECO:0000256" key="6">
    <source>
        <dbReference type="ARBA" id="ARBA00049442"/>
    </source>
</evidence>
<feature type="binding site" evidence="7">
    <location>
        <position position="78"/>
    </location>
    <ligand>
        <name>NADP(+)</name>
        <dbReference type="ChEBI" id="CHEBI:58349"/>
    </ligand>
</feature>
<dbReference type="EC" id="1.1.1.25" evidence="2 7"/>
<evidence type="ECO:0000256" key="1">
    <source>
        <dbReference type="ARBA" id="ARBA00004871"/>
    </source>
</evidence>
<comment type="pathway">
    <text evidence="1 7">Metabolic intermediate biosynthesis; chorismate biosynthesis; chorismate from D-erythrose 4-phosphate and phosphoenolpyruvate: step 4/7.</text>
</comment>
<evidence type="ECO:0000256" key="4">
    <source>
        <dbReference type="ARBA" id="ARBA00023002"/>
    </source>
</evidence>
<dbReference type="CDD" id="cd01065">
    <property type="entry name" value="NAD_bind_Shikimate_DH"/>
    <property type="match status" value="1"/>
</dbReference>
<dbReference type="Proteomes" id="UP000756530">
    <property type="component" value="Unassembled WGS sequence"/>
</dbReference>
<dbReference type="PANTHER" id="PTHR21089">
    <property type="entry name" value="SHIKIMATE DEHYDROGENASE"/>
    <property type="match status" value="1"/>
</dbReference>
<evidence type="ECO:0000256" key="5">
    <source>
        <dbReference type="ARBA" id="ARBA00023141"/>
    </source>
</evidence>
<feature type="binding site" evidence="7">
    <location>
        <position position="62"/>
    </location>
    <ligand>
        <name>shikimate</name>
        <dbReference type="ChEBI" id="CHEBI:36208"/>
    </ligand>
</feature>
<feature type="binding site" evidence="7">
    <location>
        <position position="244"/>
    </location>
    <ligand>
        <name>shikimate</name>
        <dbReference type="ChEBI" id="CHEBI:36208"/>
    </ligand>
</feature>
<dbReference type="InterPro" id="IPR006151">
    <property type="entry name" value="Shikm_DH/Glu-tRNA_Rdtase"/>
</dbReference>
<comment type="catalytic activity">
    <reaction evidence="6 7">
        <text>shikimate + NADP(+) = 3-dehydroshikimate + NADPH + H(+)</text>
        <dbReference type="Rhea" id="RHEA:17737"/>
        <dbReference type="ChEBI" id="CHEBI:15378"/>
        <dbReference type="ChEBI" id="CHEBI:16630"/>
        <dbReference type="ChEBI" id="CHEBI:36208"/>
        <dbReference type="ChEBI" id="CHEBI:57783"/>
        <dbReference type="ChEBI" id="CHEBI:58349"/>
        <dbReference type="EC" id="1.1.1.25"/>
    </reaction>
</comment>
<feature type="binding site" evidence="7">
    <location>
        <position position="214"/>
    </location>
    <ligand>
        <name>NADP(+)</name>
        <dbReference type="ChEBI" id="CHEBI:58349"/>
    </ligand>
</feature>
<keyword evidence="7" id="KW-0028">Amino-acid biosynthesis</keyword>
<keyword evidence="3 7" id="KW-0521">NADP</keyword>
<name>A0ABS6T608_9RHOB</name>
<feature type="binding site" evidence="7">
    <location>
        <begin position="15"/>
        <end position="17"/>
    </location>
    <ligand>
        <name>shikimate</name>
        <dbReference type="ChEBI" id="CHEBI:36208"/>
    </ligand>
</feature>
<keyword evidence="5 7" id="KW-0057">Aromatic amino acid biosynthesis</keyword>
<comment type="function">
    <text evidence="7">Involved in the biosynthesis of the chorismate, which leads to the biosynthesis of aromatic amino acids. Catalyzes the reversible NADPH linked reduction of 3-dehydroshikimate (DHSA) to yield shikimate (SA).</text>
</comment>
<accession>A0ABS6T608</accession>
<evidence type="ECO:0000256" key="2">
    <source>
        <dbReference type="ARBA" id="ARBA00012962"/>
    </source>
</evidence>
<feature type="binding site" evidence="7">
    <location>
        <position position="102"/>
    </location>
    <ligand>
        <name>shikimate</name>
        <dbReference type="ChEBI" id="CHEBI:36208"/>
    </ligand>
</feature>